<evidence type="ECO:0000313" key="1">
    <source>
        <dbReference type="EMBL" id="BAC68420.1"/>
    </source>
</evidence>
<gene>
    <name evidence="1" type="ORF">SAVERM_710</name>
</gene>
<evidence type="ECO:0008006" key="3">
    <source>
        <dbReference type="Google" id="ProtNLM"/>
    </source>
</evidence>
<reference evidence="1 2" key="1">
    <citation type="journal article" date="2001" name="Proc. Natl. Acad. Sci. U.S.A.">
        <title>Genome sequence of an industrial microorganism Streptomyces avermitilis: deducing the ability of producing secondary metabolites.</title>
        <authorList>
            <person name="Omura S."/>
            <person name="Ikeda H."/>
            <person name="Ishikawa J."/>
            <person name="Hanamoto A."/>
            <person name="Takahashi C."/>
            <person name="Shinose M."/>
            <person name="Takahashi Y."/>
            <person name="Horikawa H."/>
            <person name="Nakazawa H."/>
            <person name="Osonoe T."/>
            <person name="Kikuchi H."/>
            <person name="Shiba T."/>
            <person name="Sakaki Y."/>
            <person name="Hattori M."/>
        </authorList>
    </citation>
    <scope>NUCLEOTIDE SEQUENCE [LARGE SCALE GENOMIC DNA]</scope>
    <source>
        <strain evidence="2">ATCC 31267 / DSM 46492 / JCM 5070 / NBRC 14893 / NCIMB 12804 / NRRL 8165 / MA-4680</strain>
    </source>
</reference>
<accession>Q82Q11</accession>
<dbReference type="InterPro" id="IPR029058">
    <property type="entry name" value="AB_hydrolase_fold"/>
</dbReference>
<dbReference type="AlphaFoldDB" id="Q82Q11"/>
<dbReference type="KEGG" id="sma:SAVERM_710"/>
<dbReference type="HOGENOM" id="CLU_2810414_0_0_11"/>
<evidence type="ECO:0000313" key="2">
    <source>
        <dbReference type="Proteomes" id="UP000000428"/>
    </source>
</evidence>
<reference evidence="1 2" key="3">
    <citation type="journal article" date="2014" name="J. Ind. Microbiol. Biotechnol.">
        <title>Genome mining of the Streptomyces avermitilis genome and development of genome-minimized hosts for heterologous expression of biosynthetic gene clusters.</title>
        <authorList>
            <person name="Ikeda H."/>
            <person name="Shin-ya K."/>
            <person name="Omura S."/>
        </authorList>
    </citation>
    <scope>NUCLEOTIDE SEQUENCE [LARGE SCALE GENOMIC DNA]</scope>
    <source>
        <strain evidence="2">ATCC 31267 / DSM 46492 / JCM 5070 / NBRC 14893 / NCIMB 12804 / NRRL 8165 / MA-4680</strain>
    </source>
</reference>
<dbReference type="Proteomes" id="UP000000428">
    <property type="component" value="Chromosome"/>
</dbReference>
<name>Q82Q11_STRAW</name>
<organism evidence="1 2">
    <name type="scientific">Streptomyces avermitilis (strain ATCC 31267 / DSM 46492 / JCM 5070 / NBRC 14893 / NCIMB 12804 / NRRL 8165 / MA-4680)</name>
    <dbReference type="NCBI Taxonomy" id="227882"/>
    <lineage>
        <taxon>Bacteria</taxon>
        <taxon>Bacillati</taxon>
        <taxon>Actinomycetota</taxon>
        <taxon>Actinomycetes</taxon>
        <taxon>Kitasatosporales</taxon>
        <taxon>Streptomycetaceae</taxon>
        <taxon>Streptomyces</taxon>
    </lineage>
</organism>
<dbReference type="EMBL" id="BA000030">
    <property type="protein sequence ID" value="BAC68420.1"/>
    <property type="molecule type" value="Genomic_DNA"/>
</dbReference>
<sequence length="67" mass="7181">MRDMPVLNTAGEEDSQFPVHVVRKMTDAIEGSTLRLLQHTAHLAARTNPEGVNAEIDAFLAALPAAA</sequence>
<protein>
    <recommendedName>
        <fullName evidence="3">Peptidase S33 tripeptidyl aminopeptidase-like C-terminal domain-containing protein</fullName>
    </recommendedName>
</protein>
<keyword evidence="2" id="KW-1185">Reference proteome</keyword>
<reference evidence="1 2" key="2">
    <citation type="journal article" date="2003" name="Nat. Biotechnol.">
        <title>Complete genome sequence and comparative analysis of the industrial microorganism Streptomyces avermitilis.</title>
        <authorList>
            <person name="Ikeda H."/>
            <person name="Ishikawa J."/>
            <person name="Hanamoto A."/>
            <person name="Shinose M."/>
            <person name="Kikuchi H."/>
            <person name="Shiba T."/>
            <person name="Sakaki Y."/>
            <person name="Hattori M."/>
            <person name="Omura S."/>
        </authorList>
    </citation>
    <scope>NUCLEOTIDE SEQUENCE [LARGE SCALE GENOMIC DNA]</scope>
    <source>
        <strain evidence="2">ATCC 31267 / DSM 46492 / JCM 5070 / NBRC 14893 / NCIMB 12804 / NRRL 8165 / MA-4680</strain>
    </source>
</reference>
<dbReference type="Gene3D" id="3.40.50.1820">
    <property type="entry name" value="alpha/beta hydrolase"/>
    <property type="match status" value="1"/>
</dbReference>
<proteinExistence type="predicted"/>
<dbReference type="SUPFAM" id="SSF53474">
    <property type="entry name" value="alpha/beta-Hydrolases"/>
    <property type="match status" value="1"/>
</dbReference>